<accession>A0A0K9YM63</accession>
<dbReference type="InterPro" id="IPR038078">
    <property type="entry name" value="PhoU-like_sf"/>
</dbReference>
<reference evidence="3" key="2">
    <citation type="submission" date="2015-07" db="EMBL/GenBank/DDBJ databases">
        <title>MeaNS - Measles Nucleotide Surveillance Program.</title>
        <authorList>
            <person name="Tran T."/>
            <person name="Druce J."/>
        </authorList>
    </citation>
    <scope>NUCLEOTIDE SEQUENCE</scope>
    <source>
        <strain evidence="3">DSM 9887</strain>
    </source>
</reference>
<dbReference type="InterPro" id="IPR018445">
    <property type="entry name" value="Put_Phosphate_transp_reg"/>
</dbReference>
<dbReference type="RefSeq" id="WP_049741795.1">
    <property type="nucleotide sequence ID" value="NZ_BJON01000009.1"/>
</dbReference>
<dbReference type="AlphaFoldDB" id="A0A0K9YM63"/>
<dbReference type="InterPro" id="IPR052912">
    <property type="entry name" value="UPF0111_domain"/>
</dbReference>
<dbReference type="Proteomes" id="UP000036834">
    <property type="component" value="Unassembled WGS sequence"/>
</dbReference>
<evidence type="ECO:0000313" key="3">
    <source>
        <dbReference type="EMBL" id="KNB69761.1"/>
    </source>
</evidence>
<dbReference type="SUPFAM" id="SSF109755">
    <property type="entry name" value="PhoU-like"/>
    <property type="match status" value="1"/>
</dbReference>
<name>A0A0K9YM63_9BACL</name>
<proteinExistence type="inferred from homology"/>
<dbReference type="STRING" id="54915.ADS79_28370"/>
<keyword evidence="5" id="KW-1185">Reference proteome</keyword>
<evidence type="ECO:0000313" key="2">
    <source>
        <dbReference type="EMBL" id="GED68899.1"/>
    </source>
</evidence>
<dbReference type="Pfam" id="PF01865">
    <property type="entry name" value="PhoU_div"/>
    <property type="match status" value="1"/>
</dbReference>
<dbReference type="Proteomes" id="UP000319578">
    <property type="component" value="Unassembled WGS sequence"/>
</dbReference>
<dbReference type="PANTHER" id="PTHR37298">
    <property type="entry name" value="UPF0111 PROTEIN YKAA"/>
    <property type="match status" value="1"/>
</dbReference>
<reference evidence="2 5" key="3">
    <citation type="submission" date="2019-06" db="EMBL/GenBank/DDBJ databases">
        <title>Whole genome shotgun sequence of Brevibacillus reuszeri NBRC 15719.</title>
        <authorList>
            <person name="Hosoyama A."/>
            <person name="Uohara A."/>
            <person name="Ohji S."/>
            <person name="Ichikawa N."/>
        </authorList>
    </citation>
    <scope>NUCLEOTIDE SEQUENCE [LARGE SCALE GENOMIC DNA]</scope>
    <source>
        <strain evidence="2 5">NBRC 15719</strain>
    </source>
</reference>
<evidence type="ECO:0000313" key="4">
    <source>
        <dbReference type="Proteomes" id="UP000036834"/>
    </source>
</evidence>
<reference evidence="4" key="1">
    <citation type="submission" date="2015-07" db="EMBL/GenBank/DDBJ databases">
        <title>Genome sequencing project for genomic taxonomy and phylogenomics of Bacillus-like bacteria.</title>
        <authorList>
            <person name="Liu B."/>
            <person name="Wang J."/>
            <person name="Zhu Y."/>
            <person name="Liu G."/>
            <person name="Chen Q."/>
            <person name="Chen Z."/>
            <person name="Lan J."/>
            <person name="Che J."/>
            <person name="Ge C."/>
            <person name="Shi H."/>
            <person name="Pan Z."/>
            <person name="Liu X."/>
        </authorList>
    </citation>
    <scope>NUCLEOTIDE SEQUENCE [LARGE SCALE GENOMIC DNA]</scope>
    <source>
        <strain evidence="4">DSM 9887</strain>
    </source>
</reference>
<dbReference type="PATRIC" id="fig|54915.3.peg.4879"/>
<dbReference type="EMBL" id="BJON01000009">
    <property type="protein sequence ID" value="GED68899.1"/>
    <property type="molecule type" value="Genomic_DNA"/>
</dbReference>
<evidence type="ECO:0008006" key="6">
    <source>
        <dbReference type="Google" id="ProtNLM"/>
    </source>
</evidence>
<gene>
    <name evidence="3" type="ORF">ADS79_28370</name>
    <name evidence="2" type="ORF">BRE01_26010</name>
</gene>
<protein>
    <recommendedName>
        <fullName evidence="6">Phosphate transport regulator</fullName>
    </recommendedName>
</protein>
<comment type="caution">
    <text evidence="3">The sequence shown here is derived from an EMBL/GenBank/DDBJ whole genome shotgun (WGS) entry which is preliminary data.</text>
</comment>
<organism evidence="3 4">
    <name type="scientific">Brevibacillus reuszeri</name>
    <dbReference type="NCBI Taxonomy" id="54915"/>
    <lineage>
        <taxon>Bacteria</taxon>
        <taxon>Bacillati</taxon>
        <taxon>Bacillota</taxon>
        <taxon>Bacilli</taxon>
        <taxon>Bacillales</taxon>
        <taxon>Paenibacillaceae</taxon>
        <taxon>Brevibacillus</taxon>
    </lineage>
</organism>
<sequence length="205" mass="23700">MFFTKSDALLDDLYEIAKNVHESAVYFNEYKISSLETVKGFADTMKEYESKGDKLIHEIIVKINKTFITAIEREDVMELAVKLDDVLDGLESCASRLYMYDITEPDETMVKFGQIIEHATHQILLAIELLQHQKLTAMKEFIIRINDLESEGDELLRISIRQLFKLTTDPIHIIQFKEIYEVLEDVMDHCEDVANAMETVIMGNT</sequence>
<evidence type="ECO:0000313" key="5">
    <source>
        <dbReference type="Proteomes" id="UP000319578"/>
    </source>
</evidence>
<dbReference type="OrthoDB" id="9797568at2"/>
<dbReference type="EMBL" id="LGIQ01000011">
    <property type="protein sequence ID" value="KNB69761.1"/>
    <property type="molecule type" value="Genomic_DNA"/>
</dbReference>
<evidence type="ECO:0000256" key="1">
    <source>
        <dbReference type="ARBA" id="ARBA00008591"/>
    </source>
</evidence>
<comment type="similarity">
    <text evidence="1">Belongs to the UPF0111 family.</text>
</comment>
<dbReference type="Gene3D" id="1.20.58.220">
    <property type="entry name" value="Phosphate transport system protein phou homolog 2, domain 2"/>
    <property type="match status" value="1"/>
</dbReference>
<dbReference type="PANTHER" id="PTHR37298:SF1">
    <property type="entry name" value="UPF0111 PROTEIN YKAA"/>
    <property type="match status" value="1"/>
</dbReference>